<reference evidence="6 7" key="1">
    <citation type="submission" date="2020-03" db="EMBL/GenBank/DDBJ databases">
        <title>Genomic Encyclopedia of Type Strains, Phase IV (KMG-IV): sequencing the most valuable type-strain genomes for metagenomic binning, comparative biology and taxonomic classification.</title>
        <authorList>
            <person name="Goeker M."/>
        </authorList>
    </citation>
    <scope>NUCLEOTIDE SEQUENCE [LARGE SCALE GENOMIC DNA]</scope>
    <source>
        <strain evidence="6 7">DSM 103870</strain>
    </source>
</reference>
<dbReference type="CDD" id="cd00130">
    <property type="entry name" value="PAS"/>
    <property type="match status" value="1"/>
</dbReference>
<dbReference type="Gene3D" id="1.10.287.950">
    <property type="entry name" value="Methyl-accepting chemotaxis protein"/>
    <property type="match status" value="1"/>
</dbReference>
<evidence type="ECO:0000256" key="2">
    <source>
        <dbReference type="ARBA" id="ARBA00029447"/>
    </source>
</evidence>
<proteinExistence type="inferred from homology"/>
<evidence type="ECO:0000256" key="1">
    <source>
        <dbReference type="ARBA" id="ARBA00023224"/>
    </source>
</evidence>
<comment type="caution">
    <text evidence="6">The sequence shown here is derived from an EMBL/GenBank/DDBJ whole genome shotgun (WGS) entry which is preliminary data.</text>
</comment>
<dbReference type="Pfam" id="PF08447">
    <property type="entry name" value="PAS_3"/>
    <property type="match status" value="1"/>
</dbReference>
<keyword evidence="7" id="KW-1185">Reference proteome</keyword>
<gene>
    <name evidence="6" type="ORF">FHS82_003400</name>
</gene>
<dbReference type="PANTHER" id="PTHR32089:SF112">
    <property type="entry name" value="LYSOZYME-LIKE PROTEIN-RELATED"/>
    <property type="match status" value="1"/>
</dbReference>
<evidence type="ECO:0000256" key="3">
    <source>
        <dbReference type="PROSITE-ProRule" id="PRU00284"/>
    </source>
</evidence>
<evidence type="ECO:0000259" key="4">
    <source>
        <dbReference type="PROSITE" id="PS50111"/>
    </source>
</evidence>
<feature type="domain" description="Methyl-accepting transducer" evidence="4">
    <location>
        <begin position="176"/>
        <end position="384"/>
    </location>
</feature>
<dbReference type="InterPro" id="IPR013655">
    <property type="entry name" value="PAS_fold_3"/>
</dbReference>
<dbReference type="EMBL" id="JAASQI010000009">
    <property type="protein sequence ID" value="NIJ59542.1"/>
    <property type="molecule type" value="Genomic_DNA"/>
</dbReference>
<dbReference type="SUPFAM" id="SSF58104">
    <property type="entry name" value="Methyl-accepting chemotaxis protein (MCP) signaling domain"/>
    <property type="match status" value="1"/>
</dbReference>
<organism evidence="6 7">
    <name type="scientific">Pseudochelatococcus lubricantis</name>
    <dbReference type="NCBI Taxonomy" id="1538102"/>
    <lineage>
        <taxon>Bacteria</taxon>
        <taxon>Pseudomonadati</taxon>
        <taxon>Pseudomonadota</taxon>
        <taxon>Alphaproteobacteria</taxon>
        <taxon>Hyphomicrobiales</taxon>
        <taxon>Chelatococcaceae</taxon>
        <taxon>Pseudochelatococcus</taxon>
    </lineage>
</organism>
<dbReference type="PROSITE" id="PS50111">
    <property type="entry name" value="CHEMOTAXIS_TRANSDUC_2"/>
    <property type="match status" value="1"/>
</dbReference>
<dbReference type="InterPro" id="IPR004090">
    <property type="entry name" value="Chemotax_Me-accpt_rcpt"/>
</dbReference>
<dbReference type="PRINTS" id="PR00260">
    <property type="entry name" value="CHEMTRNSDUCR"/>
</dbReference>
<dbReference type="SUPFAM" id="SSF55785">
    <property type="entry name" value="PYP-like sensor domain (PAS domain)"/>
    <property type="match status" value="1"/>
</dbReference>
<dbReference type="InterPro" id="IPR000700">
    <property type="entry name" value="PAS-assoc_C"/>
</dbReference>
<accession>A0ABX0V333</accession>
<dbReference type="SMART" id="SM00283">
    <property type="entry name" value="MA"/>
    <property type="match status" value="1"/>
</dbReference>
<evidence type="ECO:0000313" key="7">
    <source>
        <dbReference type="Proteomes" id="UP001429580"/>
    </source>
</evidence>
<dbReference type="PROSITE" id="PS50113">
    <property type="entry name" value="PAC"/>
    <property type="match status" value="1"/>
</dbReference>
<comment type="similarity">
    <text evidence="2">Belongs to the methyl-accepting chemotaxis (MCP) protein family.</text>
</comment>
<keyword evidence="1 3" id="KW-0807">Transducer</keyword>
<dbReference type="Gene3D" id="3.30.450.20">
    <property type="entry name" value="PAS domain"/>
    <property type="match status" value="1"/>
</dbReference>
<dbReference type="Proteomes" id="UP001429580">
    <property type="component" value="Unassembled WGS sequence"/>
</dbReference>
<dbReference type="InterPro" id="IPR035965">
    <property type="entry name" value="PAS-like_dom_sf"/>
</dbReference>
<evidence type="ECO:0000259" key="5">
    <source>
        <dbReference type="PROSITE" id="PS50113"/>
    </source>
</evidence>
<sequence>MGVFEKILPLASHGDQLVDLWSNHAGIGLWDAQLYEGNPAHANSRWTWTGGFRRLLGFETVSEFPDSMSAWSDRLHPDDAARTFAAFQDALAGRTRSYEVLNRLKMKDGSYRWFKATGGVARDAKGRAVRACGSLIDIHEQIAAEQKAEHHAARLDELIARLDSEMNATIGTVMESIAAVTAIARQISEGAQRDMQMANTIAVATGQAASASQTVASASEQLSSSIQEIARQMVHSQEVTRVAEAETAKSDGTVRNLVESAQKIGEVVALISSIAAQTNLLALNATIEAARAGEAGRGFAVVASEVKNLASQTARATEEIARHVSDIQTVSGATAQAVASIDQVVEELGQIATSVSAAIEEQEAATREIARNVQDVARGSQQISRDIAGIDKGATEAFEGIGRVLAAAGSVNDQTTLLKQRIDTFFADIRSR</sequence>
<protein>
    <submittedName>
        <fullName evidence="6">Methyl-accepting chemotaxis protein</fullName>
    </submittedName>
</protein>
<dbReference type="InterPro" id="IPR000014">
    <property type="entry name" value="PAS"/>
</dbReference>
<dbReference type="PANTHER" id="PTHR32089">
    <property type="entry name" value="METHYL-ACCEPTING CHEMOTAXIS PROTEIN MCPB"/>
    <property type="match status" value="1"/>
</dbReference>
<dbReference type="RefSeq" id="WP_166954999.1">
    <property type="nucleotide sequence ID" value="NZ_JAASQI010000009.1"/>
</dbReference>
<feature type="domain" description="PAC" evidence="5">
    <location>
        <begin position="94"/>
        <end position="150"/>
    </location>
</feature>
<dbReference type="Pfam" id="PF00015">
    <property type="entry name" value="MCPsignal"/>
    <property type="match status" value="1"/>
</dbReference>
<dbReference type="NCBIfam" id="TIGR00229">
    <property type="entry name" value="sensory_box"/>
    <property type="match status" value="1"/>
</dbReference>
<dbReference type="InterPro" id="IPR004089">
    <property type="entry name" value="MCPsignal_dom"/>
</dbReference>
<name>A0ABX0V333_9HYPH</name>
<evidence type="ECO:0000313" key="6">
    <source>
        <dbReference type="EMBL" id="NIJ59542.1"/>
    </source>
</evidence>